<evidence type="ECO:0000313" key="2">
    <source>
        <dbReference type="Proteomes" id="UP000223363"/>
    </source>
</evidence>
<proteinExistence type="predicted"/>
<evidence type="ECO:0000313" key="1">
    <source>
        <dbReference type="EMBL" id="ATA65686.1"/>
    </source>
</evidence>
<dbReference type="Proteomes" id="UP000223363">
    <property type="component" value="Segment"/>
</dbReference>
<accession>A0A289YN60</accession>
<gene>
    <name evidence="1" type="ORF">2050HW_00351</name>
</gene>
<dbReference type="EMBL" id="MF285618">
    <property type="protein sequence ID" value="ATA65686.1"/>
    <property type="molecule type" value="Genomic_DNA"/>
</dbReference>
<name>A0A289YN60_9CAUD</name>
<reference evidence="2" key="1">
    <citation type="submission" date="2017-06" db="EMBL/GenBank/DDBJ databases">
        <authorList>
            <person name="Zhao X."/>
        </authorList>
    </citation>
    <scope>NUCLEOTIDE SEQUENCE [LARGE SCALE GENOMIC DNA]</scope>
</reference>
<protein>
    <submittedName>
        <fullName evidence="1">Uncharacterized protein</fullName>
    </submittedName>
</protein>
<keyword evidence="2" id="KW-1185">Reference proteome</keyword>
<organism evidence="1 2">
    <name type="scientific">Serratia phage vB_SmaM_ 2050HW</name>
    <dbReference type="NCBI Taxonomy" id="2024252"/>
    <lineage>
        <taxon>Viruses</taxon>
        <taxon>Duplodnaviria</taxon>
        <taxon>Heunggongvirae</taxon>
        <taxon>Uroviricota</taxon>
        <taxon>Caudoviricetes</taxon>
        <taxon>Chimalliviridae</taxon>
        <taxon>Moabitevirus</taxon>
        <taxon>Moabitevirus mv2050HW</taxon>
    </lineage>
</organism>
<sequence>MTILNRDMIMQELLNSIDPDAGPCLGLSREKELAEIYTLGFKAPRQTGSTYWLIEKLIEDRNSIVILINSDFKEHFLGGC</sequence>